<dbReference type="Pfam" id="PF21524">
    <property type="entry name" value="SAMD1_WH"/>
    <property type="match status" value="1"/>
</dbReference>
<keyword evidence="6 11" id="KW-0863">Zinc-finger</keyword>
<evidence type="ECO:0000313" key="17">
    <source>
        <dbReference type="EMBL" id="KAB0795265.1"/>
    </source>
</evidence>
<keyword evidence="3" id="KW-1017">Isopeptide bond</keyword>
<reference evidence="16" key="1">
    <citation type="journal article" date="2016" name="Sci. Rep.">
        <title>Molecular characterization of firefly nuptial gifts: a multi-omics approach sheds light on postcopulatory sexual selection.</title>
        <authorList>
            <person name="Al-Wathiqui N."/>
            <person name="Fallon T.R."/>
            <person name="South A."/>
            <person name="Weng J.K."/>
            <person name="Lewis S.M."/>
        </authorList>
    </citation>
    <scope>NUCLEOTIDE SEQUENCE</scope>
</reference>
<evidence type="ECO:0000256" key="11">
    <source>
        <dbReference type="PROSITE-ProRule" id="PRU00175"/>
    </source>
</evidence>
<dbReference type="InterPro" id="IPR019787">
    <property type="entry name" value="Znf_PHD-finger"/>
</dbReference>
<evidence type="ECO:0000256" key="12">
    <source>
        <dbReference type="SAM" id="MobiDB-lite"/>
    </source>
</evidence>
<keyword evidence="5" id="KW-0479">Metal-binding</keyword>
<dbReference type="PANTHER" id="PTHR12247">
    <property type="entry name" value="POLYCOMB GROUP PROTEIN"/>
    <property type="match status" value="1"/>
</dbReference>
<name>A0A1Y1M299_PHOPY</name>
<feature type="domain" description="SAMD1-like winged helix (WH)" evidence="15">
    <location>
        <begin position="1"/>
        <end position="76"/>
    </location>
</feature>
<dbReference type="InterPro" id="IPR001965">
    <property type="entry name" value="Znf_PHD"/>
</dbReference>
<sequence length="576" mass="65230">MSVCDIKHKDRILEAIDQLRSRKARPDSHRICNYLMRRFGINAIDAKLDLQKCVDKDIVLRVEYKGSTSYRNAAKKFSHLRRDRENLPDTNKPNRKFVALLTNAIAELIVHEPDYLEVGVPGPELIRNILSKDNVRYTKKYISILLEKEVESGGLVKMENGNYLVGPSPTKTEFSRESVTESYVITKPPRDEQGTQMVYKKKEASRKVDKFRLKKTKMENGTSMDPKSYKPSEFGILRVGSRRKRAKKVFDPSDNNIPKKRGRPVGSLNKTTLEKQLVKLPDGDSRPESRSSLNGREQGGVCSVCHNNKKNSNERLVSCRECSNKAHVNCLNGDDMMLKMYPDNTWQCPHCKTCCVCFETSDAGDLVVCSVCADAYHRGCHEPQNIDITQSGNKWLCINCQMPAQLQVAEIHPNVTSSDVFTHRGSEPDLQDKDPSSSDSSISEDSNRNSPSPSPTPPTLSPQPSAMSMAHSPPDIKGNLSDSQSYKDLDVDELIDPSIPDAKDWTAEEVYNYFSQYFPDEAIVFKEQEIDGSSLLLMKRMDVISSLKLKLGTALKIYRHVVKLQFRRDDPKLYWL</sequence>
<dbReference type="SUPFAM" id="SSF47769">
    <property type="entry name" value="SAM/Pointed domain"/>
    <property type="match status" value="1"/>
</dbReference>
<dbReference type="SMART" id="SM00249">
    <property type="entry name" value="PHD"/>
    <property type="match status" value="2"/>
</dbReference>
<keyword evidence="7" id="KW-0862">Zinc</keyword>
<evidence type="ECO:0000259" key="15">
    <source>
        <dbReference type="PROSITE" id="PS52014"/>
    </source>
</evidence>
<dbReference type="PANTHER" id="PTHR12247:SF139">
    <property type="entry name" value="ATHERIN-RELATED"/>
    <property type="match status" value="1"/>
</dbReference>
<dbReference type="Gene3D" id="3.30.40.10">
    <property type="entry name" value="Zinc/RING finger domain, C3HC4 (zinc finger)"/>
    <property type="match status" value="2"/>
</dbReference>
<evidence type="ECO:0000256" key="3">
    <source>
        <dbReference type="ARBA" id="ARBA00022499"/>
    </source>
</evidence>
<dbReference type="GO" id="GO:0003682">
    <property type="term" value="F:chromatin binding"/>
    <property type="evidence" value="ECO:0007669"/>
    <property type="project" value="TreeGrafter"/>
</dbReference>
<dbReference type="EMBL" id="GEZM01042290">
    <property type="protein sequence ID" value="JAV79964.1"/>
    <property type="molecule type" value="Transcribed_RNA"/>
</dbReference>
<evidence type="ECO:0000313" key="18">
    <source>
        <dbReference type="Proteomes" id="UP000327044"/>
    </source>
</evidence>
<keyword evidence="10" id="KW-0539">Nucleus</keyword>
<keyword evidence="8" id="KW-0832">Ubl conjugation</keyword>
<evidence type="ECO:0000256" key="4">
    <source>
        <dbReference type="ARBA" id="ARBA00022553"/>
    </source>
</evidence>
<dbReference type="GO" id="GO:0008270">
    <property type="term" value="F:zinc ion binding"/>
    <property type="evidence" value="ECO:0007669"/>
    <property type="project" value="UniProtKB-KW"/>
</dbReference>
<gene>
    <name evidence="17" type="ORF">PPYR_12104</name>
</gene>
<dbReference type="Pfam" id="PF00628">
    <property type="entry name" value="PHD"/>
    <property type="match status" value="2"/>
</dbReference>
<feature type="compositionally biased region" description="Low complexity" evidence="12">
    <location>
        <begin position="437"/>
        <end position="451"/>
    </location>
</feature>
<keyword evidence="2" id="KW-0678">Repressor</keyword>
<dbReference type="InterPro" id="IPR013083">
    <property type="entry name" value="Znf_RING/FYVE/PHD"/>
</dbReference>
<keyword evidence="4" id="KW-0597">Phosphoprotein</keyword>
<dbReference type="GO" id="GO:0006325">
    <property type="term" value="P:chromatin organization"/>
    <property type="evidence" value="ECO:0007669"/>
    <property type="project" value="UniProtKB-KW"/>
</dbReference>
<reference evidence="17 18" key="2">
    <citation type="journal article" date="2018" name="Elife">
        <title>Firefly genomes illuminate parallel origins of bioluminescence in beetles.</title>
        <authorList>
            <person name="Fallon T.R."/>
            <person name="Lower S.E."/>
            <person name="Chang C.H."/>
            <person name="Bessho-Uehara M."/>
            <person name="Martin G.J."/>
            <person name="Bewick A.J."/>
            <person name="Behringer M."/>
            <person name="Debat H.J."/>
            <person name="Wong I."/>
            <person name="Day J.C."/>
            <person name="Suvorov A."/>
            <person name="Silva C.J."/>
            <person name="Stanger-Hall K.F."/>
            <person name="Hall D.W."/>
            <person name="Schmitz R.J."/>
            <person name="Nelson D.R."/>
            <person name="Lewis S.M."/>
            <person name="Shigenobu S."/>
            <person name="Bybee S.M."/>
            <person name="Larracuente A.M."/>
            <person name="Oba Y."/>
            <person name="Weng J.K."/>
        </authorList>
    </citation>
    <scope>NUCLEOTIDE SEQUENCE [LARGE SCALE GENOMIC DNA]</scope>
    <source>
        <strain evidence="17">1611_PpyrPB1</strain>
        <tissue evidence="17">Whole body</tissue>
    </source>
</reference>
<evidence type="ECO:0000256" key="8">
    <source>
        <dbReference type="ARBA" id="ARBA00022843"/>
    </source>
</evidence>
<accession>A0A1Y1M299</accession>
<feature type="domain" description="PHD-type" evidence="13">
    <location>
        <begin position="299"/>
        <end position="354"/>
    </location>
</feature>
<organism evidence="16">
    <name type="scientific">Photinus pyralis</name>
    <name type="common">Common eastern firefly</name>
    <name type="synonym">Lampyris pyralis</name>
    <dbReference type="NCBI Taxonomy" id="7054"/>
    <lineage>
        <taxon>Eukaryota</taxon>
        <taxon>Metazoa</taxon>
        <taxon>Ecdysozoa</taxon>
        <taxon>Arthropoda</taxon>
        <taxon>Hexapoda</taxon>
        <taxon>Insecta</taxon>
        <taxon>Pterygota</taxon>
        <taxon>Neoptera</taxon>
        <taxon>Endopterygota</taxon>
        <taxon>Coleoptera</taxon>
        <taxon>Polyphaga</taxon>
        <taxon>Elateriformia</taxon>
        <taxon>Elateroidea</taxon>
        <taxon>Lampyridae</taxon>
        <taxon>Lampyrinae</taxon>
        <taxon>Photinus</taxon>
    </lineage>
</organism>
<feature type="compositionally biased region" description="Pro residues" evidence="12">
    <location>
        <begin position="452"/>
        <end position="461"/>
    </location>
</feature>
<dbReference type="Gene3D" id="1.10.150.50">
    <property type="entry name" value="Transcription Factor, Ets-1"/>
    <property type="match status" value="1"/>
</dbReference>
<evidence type="ECO:0000256" key="9">
    <source>
        <dbReference type="ARBA" id="ARBA00022853"/>
    </source>
</evidence>
<evidence type="ECO:0000256" key="10">
    <source>
        <dbReference type="ARBA" id="ARBA00023242"/>
    </source>
</evidence>
<evidence type="ECO:0000256" key="5">
    <source>
        <dbReference type="ARBA" id="ARBA00022723"/>
    </source>
</evidence>
<dbReference type="PROSITE" id="PS50089">
    <property type="entry name" value="ZF_RING_2"/>
    <property type="match status" value="1"/>
</dbReference>
<feature type="domain" description="PHD-type" evidence="13">
    <location>
        <begin position="351"/>
        <end position="403"/>
    </location>
</feature>
<comment type="subcellular location">
    <subcellularLocation>
        <location evidence="1">Nucleus</location>
    </subcellularLocation>
</comment>
<dbReference type="FunCoup" id="A0A1Y1M299">
    <property type="interactions" value="128"/>
</dbReference>
<feature type="compositionally biased region" description="Basic and acidic residues" evidence="12">
    <location>
        <begin position="421"/>
        <end position="436"/>
    </location>
</feature>
<dbReference type="AlphaFoldDB" id="A0A1Y1M299"/>
<dbReference type="InterPro" id="IPR013761">
    <property type="entry name" value="SAM/pointed_sf"/>
</dbReference>
<proteinExistence type="predicted"/>
<evidence type="ECO:0008006" key="19">
    <source>
        <dbReference type="Google" id="ProtNLM"/>
    </source>
</evidence>
<feature type="region of interest" description="Disordered" evidence="12">
    <location>
        <begin position="244"/>
        <end position="298"/>
    </location>
</feature>
<keyword evidence="18" id="KW-1185">Reference proteome</keyword>
<evidence type="ECO:0000313" key="16">
    <source>
        <dbReference type="EMBL" id="JAV79964.1"/>
    </source>
</evidence>
<dbReference type="PROSITE" id="PS50016">
    <property type="entry name" value="ZF_PHD_2"/>
    <property type="match status" value="2"/>
</dbReference>
<evidence type="ECO:0000256" key="1">
    <source>
        <dbReference type="ARBA" id="ARBA00004123"/>
    </source>
</evidence>
<evidence type="ECO:0000256" key="6">
    <source>
        <dbReference type="ARBA" id="ARBA00022771"/>
    </source>
</evidence>
<dbReference type="PROSITE" id="PS52014">
    <property type="entry name" value="SAMD1_WH"/>
    <property type="match status" value="1"/>
</dbReference>
<feature type="compositionally biased region" description="Basic and acidic residues" evidence="12">
    <location>
        <begin position="272"/>
        <end position="289"/>
    </location>
</feature>
<dbReference type="InterPro" id="IPR050548">
    <property type="entry name" value="PcG_chromatin_remod_factors"/>
</dbReference>
<dbReference type="OrthoDB" id="10004495at2759"/>
<dbReference type="EMBL" id="VVIM01000008">
    <property type="protein sequence ID" value="KAB0795265.1"/>
    <property type="molecule type" value="Genomic_DNA"/>
</dbReference>
<feature type="domain" description="RING-type" evidence="14">
    <location>
        <begin position="302"/>
        <end position="352"/>
    </location>
</feature>
<evidence type="ECO:0000256" key="7">
    <source>
        <dbReference type="ARBA" id="ARBA00022833"/>
    </source>
</evidence>
<dbReference type="SUPFAM" id="SSF57903">
    <property type="entry name" value="FYVE/PHD zinc finger"/>
    <property type="match status" value="2"/>
</dbReference>
<dbReference type="GO" id="GO:0042393">
    <property type="term" value="F:histone binding"/>
    <property type="evidence" value="ECO:0007669"/>
    <property type="project" value="TreeGrafter"/>
</dbReference>
<dbReference type="Proteomes" id="UP000327044">
    <property type="component" value="Unassembled WGS sequence"/>
</dbReference>
<dbReference type="InterPro" id="IPR011011">
    <property type="entry name" value="Znf_FYVE_PHD"/>
</dbReference>
<evidence type="ECO:0000259" key="13">
    <source>
        <dbReference type="PROSITE" id="PS50016"/>
    </source>
</evidence>
<reference evidence="17" key="3">
    <citation type="submission" date="2019-08" db="EMBL/GenBank/DDBJ databases">
        <authorList>
            <consortium name="Photinus pyralis genome working group"/>
            <person name="Fallon T.R."/>
            <person name="Sander Lower S.E."/>
            <person name="Weng J.-K."/>
        </authorList>
    </citation>
    <scope>NUCLEOTIDE SEQUENCE</scope>
    <source>
        <strain evidence="17">1611_PpyrPB1</strain>
        <tissue evidence="17">Whole body</tissue>
    </source>
</reference>
<dbReference type="GO" id="GO:0045892">
    <property type="term" value="P:negative regulation of DNA-templated transcription"/>
    <property type="evidence" value="ECO:0007669"/>
    <property type="project" value="TreeGrafter"/>
</dbReference>
<dbReference type="GO" id="GO:0003677">
    <property type="term" value="F:DNA binding"/>
    <property type="evidence" value="ECO:0007669"/>
    <property type="project" value="InterPro"/>
</dbReference>
<dbReference type="GO" id="GO:0005634">
    <property type="term" value="C:nucleus"/>
    <property type="evidence" value="ECO:0007669"/>
    <property type="project" value="UniProtKB-SubCell"/>
</dbReference>
<dbReference type="InterPro" id="IPR001841">
    <property type="entry name" value="Znf_RING"/>
</dbReference>
<keyword evidence="9" id="KW-0156">Chromatin regulator</keyword>
<dbReference type="InParanoid" id="A0A1Y1M299"/>
<feature type="region of interest" description="Disordered" evidence="12">
    <location>
        <begin position="419"/>
        <end position="483"/>
    </location>
</feature>
<evidence type="ECO:0000256" key="2">
    <source>
        <dbReference type="ARBA" id="ARBA00022491"/>
    </source>
</evidence>
<dbReference type="InterPro" id="IPR048589">
    <property type="entry name" value="SAMD1-like_WH"/>
</dbReference>
<protein>
    <recommendedName>
        <fullName evidence="19">PHD-type domain-containing protein</fullName>
    </recommendedName>
</protein>
<evidence type="ECO:0000259" key="14">
    <source>
        <dbReference type="PROSITE" id="PS50089"/>
    </source>
</evidence>